<evidence type="ECO:0000313" key="1">
    <source>
        <dbReference type="EMBL" id="GBC04769.1"/>
    </source>
</evidence>
<keyword evidence="2" id="KW-1185">Reference proteome</keyword>
<sequence>MKAVRDLWLHSKAEKRFERSKLHPECQAASRFHFEGPKFYFEADRSILKKNFESPELHPEAIEHFKGPRLLGSSLEQNFERFEAAGYSLAEF</sequence>
<protein>
    <submittedName>
        <fullName evidence="1">Uncharacterized protein</fullName>
    </submittedName>
</protein>
<gene>
    <name evidence="1" type="ORF">RclHR1_05860007</name>
</gene>
<organism evidence="1 2">
    <name type="scientific">Rhizophagus clarus</name>
    <dbReference type="NCBI Taxonomy" id="94130"/>
    <lineage>
        <taxon>Eukaryota</taxon>
        <taxon>Fungi</taxon>
        <taxon>Fungi incertae sedis</taxon>
        <taxon>Mucoromycota</taxon>
        <taxon>Glomeromycotina</taxon>
        <taxon>Glomeromycetes</taxon>
        <taxon>Glomerales</taxon>
        <taxon>Glomeraceae</taxon>
        <taxon>Rhizophagus</taxon>
    </lineage>
</organism>
<name>A0A2Z6SH43_9GLOM</name>
<dbReference type="Proteomes" id="UP000247702">
    <property type="component" value="Unassembled WGS sequence"/>
</dbReference>
<accession>A0A2Z6SH43</accession>
<reference evidence="1 2" key="1">
    <citation type="submission" date="2017-11" db="EMBL/GenBank/DDBJ databases">
        <title>The genome of Rhizophagus clarus HR1 reveals common genetic basis of auxotrophy among arbuscular mycorrhizal fungi.</title>
        <authorList>
            <person name="Kobayashi Y."/>
        </authorList>
    </citation>
    <scope>NUCLEOTIDE SEQUENCE [LARGE SCALE GENOMIC DNA]</scope>
    <source>
        <strain evidence="1 2">HR1</strain>
    </source>
</reference>
<dbReference type="AlphaFoldDB" id="A0A2Z6SH43"/>
<proteinExistence type="predicted"/>
<comment type="caution">
    <text evidence="1">The sequence shown here is derived from an EMBL/GenBank/DDBJ whole genome shotgun (WGS) entry which is preliminary data.</text>
</comment>
<dbReference type="EMBL" id="BEXD01003966">
    <property type="protein sequence ID" value="GBC04769.1"/>
    <property type="molecule type" value="Genomic_DNA"/>
</dbReference>
<evidence type="ECO:0000313" key="2">
    <source>
        <dbReference type="Proteomes" id="UP000247702"/>
    </source>
</evidence>